<proteinExistence type="predicted"/>
<evidence type="ECO:0000313" key="2">
    <source>
        <dbReference type="Proteomes" id="UP001500166"/>
    </source>
</evidence>
<dbReference type="Pfam" id="PF11343">
    <property type="entry name" value="DUF3145"/>
    <property type="match status" value="1"/>
</dbReference>
<comment type="caution">
    <text evidence="1">The sequence shown here is derived from an EMBL/GenBank/DDBJ whole genome shotgun (WGS) entry which is preliminary data.</text>
</comment>
<dbReference type="Proteomes" id="UP001500166">
    <property type="component" value="Unassembled WGS sequence"/>
</dbReference>
<keyword evidence="2" id="KW-1185">Reference proteome</keyword>
<accession>A0ABN2XCZ5</accession>
<dbReference type="EMBL" id="BAAAQA010000002">
    <property type="protein sequence ID" value="GAA2109258.1"/>
    <property type="molecule type" value="Genomic_DNA"/>
</dbReference>
<organism evidence="1 2">
    <name type="scientific">Kocuria atrinae</name>
    <dbReference type="NCBI Taxonomy" id="592377"/>
    <lineage>
        <taxon>Bacteria</taxon>
        <taxon>Bacillati</taxon>
        <taxon>Actinomycetota</taxon>
        <taxon>Actinomycetes</taxon>
        <taxon>Micrococcales</taxon>
        <taxon>Micrococcaceae</taxon>
        <taxon>Kocuria</taxon>
    </lineage>
</organism>
<protein>
    <submittedName>
        <fullName evidence="1">DUF3145 domain-containing protein</fullName>
    </submittedName>
</protein>
<name>A0ABN2XCZ5_9MICC</name>
<gene>
    <name evidence="1" type="ORF">GCM10009824_03080</name>
</gene>
<evidence type="ECO:0000313" key="1">
    <source>
        <dbReference type="EMBL" id="GAA2109258.1"/>
    </source>
</evidence>
<reference evidence="1 2" key="1">
    <citation type="journal article" date="2019" name="Int. J. Syst. Evol. Microbiol.">
        <title>The Global Catalogue of Microorganisms (GCM) 10K type strain sequencing project: providing services to taxonomists for standard genome sequencing and annotation.</title>
        <authorList>
            <consortium name="The Broad Institute Genomics Platform"/>
            <consortium name="The Broad Institute Genome Sequencing Center for Infectious Disease"/>
            <person name="Wu L."/>
            <person name="Ma J."/>
        </authorList>
    </citation>
    <scope>NUCLEOTIDE SEQUENCE [LARGE SCALE GENOMIC DNA]</scope>
    <source>
        <strain evidence="1 2">JCM 15914</strain>
    </source>
</reference>
<sequence>MTEEQAMSSPTTRGVLYVHSAPQALCPHIQWALESVSRQRTDLEWTPQNAEPGAMRAELEWSGVAGTGALLASALRTLGRIRFEVTENPSRGNDGSRWSFTPDLGIFHATTDVAGNIVVSEDRIRYAYEAAAGDPTLLLTELSVALGESWDEELEPFRHAAEGAPVRWLHRVS</sequence>
<dbReference type="InterPro" id="IPR021491">
    <property type="entry name" value="DUF3145"/>
</dbReference>